<dbReference type="InterPro" id="IPR004798">
    <property type="entry name" value="CAX-like"/>
</dbReference>
<gene>
    <name evidence="11" type="primary">cax</name>
    <name evidence="11" type="ORF">A6J39_009690</name>
</gene>
<evidence type="ECO:0000256" key="1">
    <source>
        <dbReference type="ARBA" id="ARBA00004127"/>
    </source>
</evidence>
<keyword evidence="6 9" id="KW-1133">Transmembrane helix</keyword>
<reference evidence="11" key="1">
    <citation type="submission" date="2017-12" db="EMBL/GenBank/DDBJ databases">
        <title>FDA dAtabase for Regulatory Grade micrObial Sequences (FDA-ARGOS): Supporting development and validation of Infectious Disease Dx tests.</title>
        <authorList>
            <person name="Kerrigan L."/>
            <person name="Tallon L.J."/>
            <person name="Sadzewicz L."/>
            <person name="Sengamalay N."/>
            <person name="Ott S."/>
            <person name="Godinez A."/>
            <person name="Nagaraj S."/>
            <person name="Vavikolanu K."/>
            <person name="Vyas G."/>
            <person name="Nadendla S."/>
            <person name="Aluvathingal J."/>
            <person name="Sichtig H."/>
        </authorList>
    </citation>
    <scope>NUCLEOTIDE SEQUENCE [LARGE SCALE GENOMIC DNA]</scope>
    <source>
        <strain evidence="11">FDAARGOS_200</strain>
    </source>
</reference>
<comment type="caution">
    <text evidence="11">The sequence shown here is derived from an EMBL/GenBank/DDBJ whole genome shotgun (WGS) entry which is preliminary data.</text>
</comment>
<feature type="transmembrane region" description="Helical" evidence="9">
    <location>
        <begin position="163"/>
        <end position="186"/>
    </location>
</feature>
<dbReference type="GO" id="GO:0015369">
    <property type="term" value="F:calcium:proton antiporter activity"/>
    <property type="evidence" value="ECO:0007669"/>
    <property type="project" value="UniProtKB-UniRule"/>
</dbReference>
<comment type="function">
    <text evidence="9">Ca(+)/H(+) antiporter that extrudes calcium in exchange for external protons.</text>
</comment>
<keyword evidence="9" id="KW-0050">Antiport</keyword>
<dbReference type="NCBIfam" id="TIGR00378">
    <property type="entry name" value="cax"/>
    <property type="match status" value="1"/>
</dbReference>
<dbReference type="Proteomes" id="UP000192511">
    <property type="component" value="Unassembled WGS sequence"/>
</dbReference>
<dbReference type="Gene3D" id="1.20.1420.30">
    <property type="entry name" value="NCX, central ion-binding region"/>
    <property type="match status" value="1"/>
</dbReference>
<dbReference type="GO" id="GO:0016020">
    <property type="term" value="C:membrane"/>
    <property type="evidence" value="ECO:0007669"/>
    <property type="project" value="InterPro"/>
</dbReference>
<feature type="transmembrane region" description="Helical" evidence="9">
    <location>
        <begin position="61"/>
        <end position="84"/>
    </location>
</feature>
<feature type="transmembrane region" description="Helical" evidence="9">
    <location>
        <begin position="7"/>
        <end position="24"/>
    </location>
</feature>
<comment type="subcellular location">
    <subcellularLocation>
        <location evidence="1">Endomembrane system</location>
        <topology evidence="1">Multi-pass membrane protein</topology>
    </subcellularLocation>
</comment>
<feature type="transmembrane region" description="Helical" evidence="9">
    <location>
        <begin position="90"/>
        <end position="114"/>
    </location>
</feature>
<feature type="transmembrane region" description="Helical" evidence="9">
    <location>
        <begin position="207"/>
        <end position="234"/>
    </location>
</feature>
<keyword evidence="3 9" id="KW-0109">Calcium transport</keyword>
<keyword evidence="4 9" id="KW-0812">Transmembrane</keyword>
<feature type="transmembrane region" description="Helical" evidence="9">
    <location>
        <begin position="342"/>
        <end position="358"/>
    </location>
</feature>
<protein>
    <recommendedName>
        <fullName evidence="9">Ca(2+)/H(+) antiporter</fullName>
    </recommendedName>
</protein>
<dbReference type="EMBL" id="NBTX02000004">
    <property type="protein sequence ID" value="PNL61462.1"/>
    <property type="molecule type" value="Genomic_DNA"/>
</dbReference>
<evidence type="ECO:0000313" key="12">
    <source>
        <dbReference type="Proteomes" id="UP000192511"/>
    </source>
</evidence>
<accession>A0AAX0WT05</accession>
<keyword evidence="7 9" id="KW-0406">Ion transport</keyword>
<keyword evidence="5 9" id="KW-0106">Calcium</keyword>
<feature type="domain" description="Sodium/calcium exchanger membrane region" evidence="10">
    <location>
        <begin position="212"/>
        <end position="356"/>
    </location>
</feature>
<evidence type="ECO:0000256" key="7">
    <source>
        <dbReference type="ARBA" id="ARBA00023065"/>
    </source>
</evidence>
<dbReference type="InterPro" id="IPR004713">
    <property type="entry name" value="CaH_exchang"/>
</dbReference>
<feature type="transmembrane region" description="Helical" evidence="9">
    <location>
        <begin position="280"/>
        <end position="305"/>
    </location>
</feature>
<evidence type="ECO:0000256" key="8">
    <source>
        <dbReference type="ARBA" id="ARBA00023136"/>
    </source>
</evidence>
<keyword evidence="2 9" id="KW-0813">Transport</keyword>
<dbReference type="PANTHER" id="PTHR31503">
    <property type="entry name" value="VACUOLAR CALCIUM ION TRANSPORTER"/>
    <property type="match status" value="1"/>
</dbReference>
<evidence type="ECO:0000313" key="11">
    <source>
        <dbReference type="EMBL" id="PNL61462.1"/>
    </source>
</evidence>
<dbReference type="GO" id="GO:0012505">
    <property type="term" value="C:endomembrane system"/>
    <property type="evidence" value="ECO:0007669"/>
    <property type="project" value="UniProtKB-SubCell"/>
</dbReference>
<feature type="domain" description="Sodium/calcium exchanger membrane region" evidence="10">
    <location>
        <begin position="29"/>
        <end position="184"/>
    </location>
</feature>
<dbReference type="RefSeq" id="WP_019231965.1">
    <property type="nucleotide sequence ID" value="NZ_CAAAHR010000039.1"/>
</dbReference>
<sequence length="359" mass="38908">MSLSKPNLYWLLPSILITVAFDYFYPEKAIIIFFSACIAIVPLAALLSEATNHIASRSGDVIGGFLNATFGNATEFIIALVALYSGKVALVKATITGSIIGNILLVLGFSFFIGGIKNKTQRFNQLGAESLSTGLSISVVSLIIPAAYLKFSAGTENMQYNQLLSYSISTALLIIYVSFLYFSLFTHRNLIADENTDDDKQLKTEKWSVSLAVFMLFIAAVLIAFMSEILVHHVEHATKALGISTAFVGIIIVAMVGNAAEHSTAVIMALKNKMDVSINIAIGSSTQIALFIVPLLVLLSGFFPAYPMDLIFSNGEMLLIVLSTFILTQIISTGVSTWYKGVQLLGVYSIIAIALYFVY</sequence>
<feature type="transmembrane region" description="Helical" evidence="9">
    <location>
        <begin position="240"/>
        <end position="260"/>
    </location>
</feature>
<dbReference type="InterPro" id="IPR004837">
    <property type="entry name" value="NaCa_Exmemb"/>
</dbReference>
<keyword evidence="12" id="KW-1185">Reference proteome</keyword>
<dbReference type="InterPro" id="IPR044880">
    <property type="entry name" value="NCX_ion-bd_dom_sf"/>
</dbReference>
<dbReference type="PANTHER" id="PTHR31503:SF22">
    <property type="entry name" value="VACUOLAR CALCIUM ION TRANSPORTER"/>
    <property type="match status" value="1"/>
</dbReference>
<dbReference type="Pfam" id="PF01699">
    <property type="entry name" value="Na_Ca_ex"/>
    <property type="match status" value="2"/>
</dbReference>
<comment type="similarity">
    <text evidence="9">Belongs to the Ca(2+):cation antiporter (CaCA) (TC 2.A.19) family.</text>
</comment>
<evidence type="ECO:0000256" key="5">
    <source>
        <dbReference type="ARBA" id="ARBA00022837"/>
    </source>
</evidence>
<evidence type="ECO:0000256" key="2">
    <source>
        <dbReference type="ARBA" id="ARBA00022448"/>
    </source>
</evidence>
<organism evidence="11 12">
    <name type="scientific">Legionella anisa</name>
    <dbReference type="NCBI Taxonomy" id="28082"/>
    <lineage>
        <taxon>Bacteria</taxon>
        <taxon>Pseudomonadati</taxon>
        <taxon>Pseudomonadota</taxon>
        <taxon>Gammaproteobacteria</taxon>
        <taxon>Legionellales</taxon>
        <taxon>Legionellaceae</taxon>
        <taxon>Legionella</taxon>
    </lineage>
</organism>
<dbReference type="GO" id="GO:0006874">
    <property type="term" value="P:intracellular calcium ion homeostasis"/>
    <property type="evidence" value="ECO:0007669"/>
    <property type="project" value="TreeGrafter"/>
</dbReference>
<name>A0AAX0WT05_9GAMM</name>
<feature type="transmembrane region" description="Helical" evidence="9">
    <location>
        <begin position="126"/>
        <end position="151"/>
    </location>
</feature>
<feature type="transmembrane region" description="Helical" evidence="9">
    <location>
        <begin position="30"/>
        <end position="49"/>
    </location>
</feature>
<evidence type="ECO:0000256" key="9">
    <source>
        <dbReference type="RuleBase" id="RU365028"/>
    </source>
</evidence>
<keyword evidence="8 9" id="KW-0472">Membrane</keyword>
<dbReference type="AlphaFoldDB" id="A0AAX0WT05"/>
<proteinExistence type="inferred from homology"/>
<evidence type="ECO:0000256" key="6">
    <source>
        <dbReference type="ARBA" id="ARBA00022989"/>
    </source>
</evidence>
<feature type="transmembrane region" description="Helical" evidence="9">
    <location>
        <begin position="317"/>
        <end position="335"/>
    </location>
</feature>
<evidence type="ECO:0000256" key="3">
    <source>
        <dbReference type="ARBA" id="ARBA00022568"/>
    </source>
</evidence>
<evidence type="ECO:0000259" key="10">
    <source>
        <dbReference type="Pfam" id="PF01699"/>
    </source>
</evidence>
<evidence type="ECO:0000256" key="4">
    <source>
        <dbReference type="ARBA" id="ARBA00022692"/>
    </source>
</evidence>
<dbReference type="GeneID" id="98066241"/>